<dbReference type="EMBL" id="VRMG01000007">
    <property type="protein sequence ID" value="TXN30264.1"/>
    <property type="molecule type" value="Genomic_DNA"/>
</dbReference>
<feature type="transmembrane region" description="Helical" evidence="2">
    <location>
        <begin position="281"/>
        <end position="304"/>
    </location>
</feature>
<evidence type="ECO:0000259" key="3">
    <source>
        <dbReference type="Pfam" id="PF01757"/>
    </source>
</evidence>
<feature type="transmembrane region" description="Helical" evidence="2">
    <location>
        <begin position="325"/>
        <end position="346"/>
    </location>
</feature>
<feature type="transmembrane region" description="Helical" evidence="2">
    <location>
        <begin position="401"/>
        <end position="423"/>
    </location>
</feature>
<keyword evidence="2" id="KW-0812">Transmembrane</keyword>
<dbReference type="GO" id="GO:0016020">
    <property type="term" value="C:membrane"/>
    <property type="evidence" value="ECO:0007669"/>
    <property type="project" value="TreeGrafter"/>
</dbReference>
<dbReference type="GO" id="GO:0016747">
    <property type="term" value="F:acyltransferase activity, transferring groups other than amino-acyl groups"/>
    <property type="evidence" value="ECO:0007669"/>
    <property type="project" value="InterPro"/>
</dbReference>
<sequence length="639" mass="66556">MTPSLLLSSSAAVATPATVPSSDRRVGRFAGLDGLRAIAVLAVILFHLTPGAVPGGYLGVDVFFVISGFLITGLLLRERQSTGRIRLGAFWMRRARRLLPALALVVVSGSALALVLGGDVLVHLGRQVLGATTFSSNWLSIGAGQSYFDGTTPELFRNLWSLAVEEQFYLVWPLAMLVLLLVPSGRLRIGLVVALAVASAAAMWLIYLPGADATRVYYGTDTHCFGLAIGAAIAILLNEAPERLATLARRRFAAMIGAAFGAAAIVALCALAVSMPASAPFVYRGGLIGVALLTAVAILGSIGTGSVLGRVLDSAPLRWIGERSYGLYLWHWPVFVLVVAALPGWQRTGGDGWAMGAVALVITVGVSVASYRFVERPIRLNGFRATLRAWTSGWRASAPRLVAALAAVAIALVAVGASVAAIASDPGKTSSQVAVEQGERSIDSHRSPDATGGPTPGRPPAALPGGDQITAIGDSVMLASAPELQSTFPGIQIDAVVSRQLSSVPSILQGMVAAGTLRPTVLIGLGTNGPIDRSTLDAVRTIAGSAHDIVMINVQAPRGWTDGVNSTLSRFAQQYRDVELANWRDAIAGHLDLLARDQIHPGSAGGAIYARAVTDALQRLAELPPALGPNDFGLASIPL</sequence>
<evidence type="ECO:0000313" key="5">
    <source>
        <dbReference type="Proteomes" id="UP000321379"/>
    </source>
</evidence>
<feature type="region of interest" description="Disordered" evidence="1">
    <location>
        <begin position="430"/>
        <end position="466"/>
    </location>
</feature>
<dbReference type="RefSeq" id="WP_147783450.1">
    <property type="nucleotide sequence ID" value="NZ_VRMG01000007.1"/>
</dbReference>
<feature type="compositionally biased region" description="Basic and acidic residues" evidence="1">
    <location>
        <begin position="437"/>
        <end position="448"/>
    </location>
</feature>
<feature type="transmembrane region" description="Helical" evidence="2">
    <location>
        <begin position="189"/>
        <end position="210"/>
    </location>
</feature>
<protein>
    <submittedName>
        <fullName evidence="4">Acetyltransferase</fullName>
    </submittedName>
</protein>
<dbReference type="PANTHER" id="PTHR23028">
    <property type="entry name" value="ACETYLTRANSFERASE"/>
    <property type="match status" value="1"/>
</dbReference>
<reference evidence="4 5" key="1">
    <citation type="submission" date="2019-08" db="EMBL/GenBank/DDBJ databases">
        <title>Bacterial whole genome sequence for Glaciihabitans sp. CHu50b-6-2.</title>
        <authorList>
            <person name="Jin L."/>
        </authorList>
    </citation>
    <scope>NUCLEOTIDE SEQUENCE [LARGE SCALE GENOMIC DNA]</scope>
    <source>
        <strain evidence="4 5">CHu50b-6-2</strain>
    </source>
</reference>
<feature type="transmembrane region" description="Helical" evidence="2">
    <location>
        <begin position="97"/>
        <end position="116"/>
    </location>
</feature>
<name>A0A5C8UPP5_9MICO</name>
<feature type="transmembrane region" description="Helical" evidence="2">
    <location>
        <begin position="352"/>
        <end position="374"/>
    </location>
</feature>
<keyword evidence="4" id="KW-0808">Transferase</keyword>
<evidence type="ECO:0000256" key="1">
    <source>
        <dbReference type="SAM" id="MobiDB-lite"/>
    </source>
</evidence>
<feature type="transmembrane region" description="Helical" evidence="2">
    <location>
        <begin position="167"/>
        <end position="182"/>
    </location>
</feature>
<dbReference type="CDD" id="cd01840">
    <property type="entry name" value="SGNH_hydrolase_yrhL_like"/>
    <property type="match status" value="1"/>
</dbReference>
<evidence type="ECO:0000256" key="2">
    <source>
        <dbReference type="SAM" id="Phobius"/>
    </source>
</evidence>
<feature type="transmembrane region" description="Helical" evidence="2">
    <location>
        <begin position="252"/>
        <end position="275"/>
    </location>
</feature>
<comment type="caution">
    <text evidence="4">The sequence shown here is derived from an EMBL/GenBank/DDBJ whole genome shotgun (WGS) entry which is preliminary data.</text>
</comment>
<feature type="transmembrane region" description="Helical" evidence="2">
    <location>
        <begin position="55"/>
        <end position="76"/>
    </location>
</feature>
<dbReference type="InterPro" id="IPR050879">
    <property type="entry name" value="Acyltransferase_3"/>
</dbReference>
<dbReference type="SUPFAM" id="SSF52266">
    <property type="entry name" value="SGNH hydrolase"/>
    <property type="match status" value="1"/>
</dbReference>
<keyword evidence="5" id="KW-1185">Reference proteome</keyword>
<keyword evidence="2" id="KW-1133">Transmembrane helix</keyword>
<evidence type="ECO:0000313" key="4">
    <source>
        <dbReference type="EMBL" id="TXN30264.1"/>
    </source>
</evidence>
<dbReference type="Proteomes" id="UP000321379">
    <property type="component" value="Unassembled WGS sequence"/>
</dbReference>
<dbReference type="PANTHER" id="PTHR23028:SF53">
    <property type="entry name" value="ACYL_TRANSF_3 DOMAIN-CONTAINING PROTEIN"/>
    <property type="match status" value="1"/>
</dbReference>
<feature type="domain" description="Acyltransferase 3" evidence="3">
    <location>
        <begin position="30"/>
        <end position="371"/>
    </location>
</feature>
<dbReference type="GO" id="GO:0009103">
    <property type="term" value="P:lipopolysaccharide biosynthetic process"/>
    <property type="evidence" value="ECO:0007669"/>
    <property type="project" value="TreeGrafter"/>
</dbReference>
<gene>
    <name evidence="4" type="ORF">FVP33_09605</name>
</gene>
<dbReference type="Pfam" id="PF01757">
    <property type="entry name" value="Acyl_transf_3"/>
    <property type="match status" value="1"/>
</dbReference>
<keyword evidence="2" id="KW-0472">Membrane</keyword>
<dbReference type="AlphaFoldDB" id="A0A5C8UPP5"/>
<proteinExistence type="predicted"/>
<organism evidence="4 5">
    <name type="scientific">Lacisediminihabitans profunda</name>
    <dbReference type="NCBI Taxonomy" id="2594790"/>
    <lineage>
        <taxon>Bacteria</taxon>
        <taxon>Bacillati</taxon>
        <taxon>Actinomycetota</taxon>
        <taxon>Actinomycetes</taxon>
        <taxon>Micrococcales</taxon>
        <taxon>Microbacteriaceae</taxon>
        <taxon>Lacisediminihabitans</taxon>
    </lineage>
</organism>
<dbReference type="InterPro" id="IPR002656">
    <property type="entry name" value="Acyl_transf_3_dom"/>
</dbReference>
<feature type="transmembrane region" description="Helical" evidence="2">
    <location>
        <begin position="216"/>
        <end position="240"/>
    </location>
</feature>
<accession>A0A5C8UPP5</accession>